<feature type="region of interest" description="Disordered" evidence="1">
    <location>
        <begin position="224"/>
        <end position="284"/>
    </location>
</feature>
<feature type="transmembrane region" description="Helical" evidence="2">
    <location>
        <begin position="44"/>
        <end position="72"/>
    </location>
</feature>
<reference evidence="5" key="1">
    <citation type="journal article" date="2018" name="Nat. Microbiol.">
        <title>Leveraging single-cell genomics to expand the fungal tree of life.</title>
        <authorList>
            <person name="Ahrendt S.R."/>
            <person name="Quandt C.A."/>
            <person name="Ciobanu D."/>
            <person name="Clum A."/>
            <person name="Salamov A."/>
            <person name="Andreopoulos B."/>
            <person name="Cheng J.F."/>
            <person name="Woyke T."/>
            <person name="Pelin A."/>
            <person name="Henrissat B."/>
            <person name="Reynolds N.K."/>
            <person name="Benny G.L."/>
            <person name="Smith M.E."/>
            <person name="James T.Y."/>
            <person name="Grigoriev I.V."/>
        </authorList>
    </citation>
    <scope>NUCLEOTIDE SEQUENCE [LARGE SCALE GENOMIC DNA]</scope>
</reference>
<gene>
    <name evidence="4" type="ORF">BDK51DRAFT_41190</name>
</gene>
<evidence type="ECO:0000256" key="1">
    <source>
        <dbReference type="SAM" id="MobiDB-lite"/>
    </source>
</evidence>
<proteinExistence type="predicted"/>
<feature type="chain" id="PRO_5020967528" evidence="3">
    <location>
        <begin position="22"/>
        <end position="393"/>
    </location>
</feature>
<dbReference type="Proteomes" id="UP000269721">
    <property type="component" value="Unassembled WGS sequence"/>
</dbReference>
<evidence type="ECO:0000313" key="5">
    <source>
        <dbReference type="Proteomes" id="UP000269721"/>
    </source>
</evidence>
<feature type="compositionally biased region" description="Polar residues" evidence="1">
    <location>
        <begin position="199"/>
        <end position="210"/>
    </location>
</feature>
<dbReference type="OrthoDB" id="294541at2759"/>
<keyword evidence="2" id="KW-0472">Membrane</keyword>
<keyword evidence="5" id="KW-1185">Reference proteome</keyword>
<organism evidence="4 5">
    <name type="scientific">Blyttiomyces helicus</name>
    <dbReference type="NCBI Taxonomy" id="388810"/>
    <lineage>
        <taxon>Eukaryota</taxon>
        <taxon>Fungi</taxon>
        <taxon>Fungi incertae sedis</taxon>
        <taxon>Chytridiomycota</taxon>
        <taxon>Chytridiomycota incertae sedis</taxon>
        <taxon>Chytridiomycetes</taxon>
        <taxon>Chytridiomycetes incertae sedis</taxon>
        <taxon>Blyttiomyces</taxon>
    </lineage>
</organism>
<name>A0A4P9W7A7_9FUNG</name>
<keyword evidence="2" id="KW-1133">Transmembrane helix</keyword>
<feature type="compositionally biased region" description="Polar residues" evidence="1">
    <location>
        <begin position="227"/>
        <end position="236"/>
    </location>
</feature>
<evidence type="ECO:0000256" key="2">
    <source>
        <dbReference type="SAM" id="Phobius"/>
    </source>
</evidence>
<sequence>MASFWGTILPFLVAIPLQTGAWVTEFYSHPFLLKPFNLGHTPVLVISAANWSSLIFQSLCNFVAPFMVYLFLSKRNLGLAGKSLPWFLPSFSQPKKLEFLDLEGGSKKVRAEDEDDYDYVYHLPYAELGPRRMDWHLIFETRQGSISNLAQQHSIGASQFGGSQGFNVGYAPSMMGGLGASSTNLSRKGGSMLFKRRTSTGGDSAESSANGVRARALRRQMLGPHFNASTANSQAQSRRESSVRQSHASGSGIMLSVPGAPPQPMEPGTHTRRGSFNGLPGNMNRVHPISDLEDVEAASKSEDAEGRTVEEIENDNKAPSFIIDETGELGNFRALPLWVTKRIPAFWVALFAFLAMVAATLVVVITVITEDAQGNDPYAASNANAASRGNGTT</sequence>
<evidence type="ECO:0000256" key="3">
    <source>
        <dbReference type="SAM" id="SignalP"/>
    </source>
</evidence>
<evidence type="ECO:0000313" key="4">
    <source>
        <dbReference type="EMBL" id="RKO88341.1"/>
    </source>
</evidence>
<feature type="signal peptide" evidence="3">
    <location>
        <begin position="1"/>
        <end position="21"/>
    </location>
</feature>
<dbReference type="AlphaFoldDB" id="A0A4P9W7A7"/>
<dbReference type="EMBL" id="KZ996782">
    <property type="protein sequence ID" value="RKO88341.1"/>
    <property type="molecule type" value="Genomic_DNA"/>
</dbReference>
<protein>
    <submittedName>
        <fullName evidence="4">Uncharacterized protein</fullName>
    </submittedName>
</protein>
<accession>A0A4P9W7A7</accession>
<feature type="transmembrane region" description="Helical" evidence="2">
    <location>
        <begin position="345"/>
        <end position="368"/>
    </location>
</feature>
<feature type="region of interest" description="Disordered" evidence="1">
    <location>
        <begin position="193"/>
        <end position="212"/>
    </location>
</feature>
<keyword evidence="3" id="KW-0732">Signal</keyword>
<keyword evidence="2" id="KW-0812">Transmembrane</keyword>